<evidence type="ECO:0000256" key="1">
    <source>
        <dbReference type="SAM" id="SignalP"/>
    </source>
</evidence>
<feature type="chain" id="PRO_5013094150" evidence="1">
    <location>
        <begin position="24"/>
        <end position="186"/>
    </location>
</feature>
<proteinExistence type="predicted"/>
<keyword evidence="1" id="KW-0732">Signal</keyword>
<evidence type="ECO:0000313" key="3">
    <source>
        <dbReference type="Proteomes" id="UP000192783"/>
    </source>
</evidence>
<dbReference type="AlphaFoldDB" id="A0A1W1X8F2"/>
<protein>
    <submittedName>
        <fullName evidence="2">Putative lipoprotein</fullName>
    </submittedName>
</protein>
<accession>A0A1W1X8F2</accession>
<dbReference type="STRING" id="1121390.SAMN02746041_00811"/>
<feature type="signal peptide" evidence="1">
    <location>
        <begin position="1"/>
        <end position="23"/>
    </location>
</feature>
<dbReference type="PROSITE" id="PS51257">
    <property type="entry name" value="PROKAR_LIPOPROTEIN"/>
    <property type="match status" value="1"/>
</dbReference>
<dbReference type="OrthoDB" id="5452175at2"/>
<organism evidence="2 3">
    <name type="scientific">Desulfacinum hydrothermale DSM 13146</name>
    <dbReference type="NCBI Taxonomy" id="1121390"/>
    <lineage>
        <taxon>Bacteria</taxon>
        <taxon>Pseudomonadati</taxon>
        <taxon>Thermodesulfobacteriota</taxon>
        <taxon>Syntrophobacteria</taxon>
        <taxon>Syntrophobacterales</taxon>
        <taxon>Syntrophobacteraceae</taxon>
        <taxon>Desulfacinum</taxon>
    </lineage>
</organism>
<reference evidence="2 3" key="1">
    <citation type="submission" date="2017-04" db="EMBL/GenBank/DDBJ databases">
        <authorList>
            <person name="Afonso C.L."/>
            <person name="Miller P.J."/>
            <person name="Scott M.A."/>
            <person name="Spackman E."/>
            <person name="Goraichik I."/>
            <person name="Dimitrov K.M."/>
            <person name="Suarez D.L."/>
            <person name="Swayne D.E."/>
        </authorList>
    </citation>
    <scope>NUCLEOTIDE SEQUENCE [LARGE SCALE GENOMIC DNA]</scope>
    <source>
        <strain evidence="2 3">DSM 13146</strain>
    </source>
</reference>
<dbReference type="SUPFAM" id="SSF52964">
    <property type="entry name" value="TolB, N-terminal domain"/>
    <property type="match status" value="1"/>
</dbReference>
<dbReference type="InterPro" id="IPR005534">
    <property type="entry name" value="Curli_assmbl/transp-comp_CsgG"/>
</dbReference>
<gene>
    <name evidence="2" type="ORF">SAMN02746041_00811</name>
</gene>
<dbReference type="Gene3D" id="3.40.50.10610">
    <property type="entry name" value="ABC-type transport auxiliary lipoprotein component"/>
    <property type="match status" value="1"/>
</dbReference>
<dbReference type="Proteomes" id="UP000192783">
    <property type="component" value="Unassembled WGS sequence"/>
</dbReference>
<dbReference type="RefSeq" id="WP_139796482.1">
    <property type="nucleotide sequence ID" value="NZ_FWXF01000003.1"/>
</dbReference>
<keyword evidence="3" id="KW-1185">Reference proteome</keyword>
<dbReference type="Pfam" id="PF03783">
    <property type="entry name" value="CsgG"/>
    <property type="match status" value="1"/>
</dbReference>
<sequence>MRRSTIFWTFAFLLLASSGCSYQRTYVQQDLIHARTRSVAVLPLVNLTAYPYAGRIVSEILSTELYHVAHFALMDRSHMMEALQGEDQDVGEVVDRKSAQSLGRLLGVDTVVYGSVTEYRYKRGLDEDPVVGINVRLLDVATGRVLWADSRTRTGGCFWLCEDSLNRVAQQLCHEMVQDMAGGSLR</sequence>
<keyword evidence="2" id="KW-0449">Lipoprotein</keyword>
<dbReference type="EMBL" id="FWXF01000003">
    <property type="protein sequence ID" value="SMC20097.1"/>
    <property type="molecule type" value="Genomic_DNA"/>
</dbReference>
<evidence type="ECO:0000313" key="2">
    <source>
        <dbReference type="EMBL" id="SMC20097.1"/>
    </source>
</evidence>
<name>A0A1W1X8F2_9BACT</name>
<dbReference type="GO" id="GO:0030288">
    <property type="term" value="C:outer membrane-bounded periplasmic space"/>
    <property type="evidence" value="ECO:0007669"/>
    <property type="project" value="InterPro"/>
</dbReference>